<dbReference type="EMBL" id="OKRB01000130">
    <property type="protein sequence ID" value="SPE29084.1"/>
    <property type="molecule type" value="Genomic_DNA"/>
</dbReference>
<feature type="region of interest" description="Disordered" evidence="1">
    <location>
        <begin position="118"/>
        <end position="168"/>
    </location>
</feature>
<organism evidence="2 3">
    <name type="scientific">Candidatus Sulfuritelmatomonas gaucii</name>
    <dbReference type="NCBI Taxonomy" id="2043161"/>
    <lineage>
        <taxon>Bacteria</taxon>
        <taxon>Pseudomonadati</taxon>
        <taxon>Acidobacteriota</taxon>
        <taxon>Terriglobia</taxon>
        <taxon>Terriglobales</taxon>
        <taxon>Acidobacteriaceae</taxon>
        <taxon>Candidatus Sulfuritelmatomonas</taxon>
    </lineage>
</organism>
<dbReference type="OrthoDB" id="127883at2"/>
<protein>
    <submittedName>
        <fullName evidence="2">Putative lipoprotein</fullName>
    </submittedName>
</protein>
<dbReference type="Proteomes" id="UP000239735">
    <property type="component" value="Unassembled WGS sequence"/>
</dbReference>
<dbReference type="AlphaFoldDB" id="A0A2N9M0S5"/>
<name>A0A2N9M0S5_9BACT</name>
<keyword evidence="2" id="KW-0449">Lipoprotein</keyword>
<accession>A0A2N9M0S5</accession>
<evidence type="ECO:0000256" key="1">
    <source>
        <dbReference type="SAM" id="MobiDB-lite"/>
    </source>
</evidence>
<feature type="region of interest" description="Disordered" evidence="1">
    <location>
        <begin position="330"/>
        <end position="363"/>
    </location>
</feature>
<dbReference type="Gene3D" id="2.30.30.40">
    <property type="entry name" value="SH3 Domains"/>
    <property type="match status" value="1"/>
</dbReference>
<evidence type="ECO:0000313" key="3">
    <source>
        <dbReference type="Proteomes" id="UP000239735"/>
    </source>
</evidence>
<feature type="compositionally biased region" description="Basic and acidic residues" evidence="1">
    <location>
        <begin position="343"/>
        <end position="363"/>
    </location>
</feature>
<feature type="compositionally biased region" description="Low complexity" evidence="1">
    <location>
        <begin position="137"/>
        <end position="162"/>
    </location>
</feature>
<sequence>MVYVSIRETYLHDRVAPVSNRVCQVVNGQALEVLEHGHRFLKVKTDKNEIGWIEEHAVINAKIYDGFQKLAEEHKDAPVAATATLGDNLAMHILPGRETDRFHLLAGNTKVQLLERASAPKKPAEAFGPLPVPNETKPAGGAKQSPAAKGAKPAAAASATGAEETEPPEMEDWWLARDPQGHVGWLLASRLDVDVPDDVAQYGEDQRFVGCWMLTKVMDPEVDTPDHEKPEYLTVLAPHHYGLPYDFDQVRVFTWSVKHHRYETAFRLHPIQGFLPVRVFQETTPKGTVPAFSFQIASNGDVSTDPATGVMRPAAPRTIEYDMIDTRVQRAGADKAPIPAMHESGEKAGKPGSKAARERGSRK</sequence>
<reference evidence="3" key="1">
    <citation type="submission" date="2018-02" db="EMBL/GenBank/DDBJ databases">
        <authorList>
            <person name="Hausmann B."/>
        </authorList>
    </citation>
    <scope>NUCLEOTIDE SEQUENCE [LARGE SCALE GENOMIC DNA]</scope>
    <source>
        <strain evidence="3">Peat soil MAG SbA5</strain>
    </source>
</reference>
<gene>
    <name evidence="2" type="ORF">SBA5_70156</name>
</gene>
<evidence type="ECO:0000313" key="2">
    <source>
        <dbReference type="EMBL" id="SPE29084.1"/>
    </source>
</evidence>
<proteinExistence type="predicted"/>